<evidence type="ECO:0000256" key="3">
    <source>
        <dbReference type="ARBA" id="ARBA00012856"/>
    </source>
</evidence>
<proteinExistence type="inferred from homology"/>
<dbReference type="RefSeq" id="WP_160625322.1">
    <property type="nucleotide sequence ID" value="NZ_WUUQ01000002.1"/>
</dbReference>
<sequence>MISAIAAMAENRIIGSHGVMPWHISDEMKWFKDKTMGHTLVMGATTYRHLPKQLTGRKVIVVTHHDLMLFEGDERCDNLLKLLNEHRNSKAELIISGGASIYEQAMPYIDRLYLSVIPGAYAGDTFFPELDPALRQVSCQSMRGFQIKTFER</sequence>
<dbReference type="Pfam" id="PF00186">
    <property type="entry name" value="DHFR_1"/>
    <property type="match status" value="1"/>
</dbReference>
<dbReference type="InterPro" id="IPR024072">
    <property type="entry name" value="DHFR-like_dom_sf"/>
</dbReference>
<protein>
    <recommendedName>
        <fullName evidence="3">dihydrofolate reductase</fullName>
        <ecNumber evidence="3">1.5.1.3</ecNumber>
    </recommendedName>
</protein>
<keyword evidence="5" id="KW-0521">NADP</keyword>
<evidence type="ECO:0000256" key="5">
    <source>
        <dbReference type="ARBA" id="ARBA00022857"/>
    </source>
</evidence>
<organism evidence="8 9">
    <name type="scientific">Copranaerobaculum intestinale</name>
    <dbReference type="NCBI Taxonomy" id="2692629"/>
    <lineage>
        <taxon>Bacteria</taxon>
        <taxon>Bacillati</taxon>
        <taxon>Bacillota</taxon>
        <taxon>Erysipelotrichia</taxon>
        <taxon>Erysipelotrichales</taxon>
        <taxon>Erysipelotrichaceae</taxon>
        <taxon>Copranaerobaculum</taxon>
    </lineage>
</organism>
<dbReference type="PANTHER" id="PTHR48069">
    <property type="entry name" value="DIHYDROFOLATE REDUCTASE"/>
    <property type="match status" value="1"/>
</dbReference>
<dbReference type="GO" id="GO:0046452">
    <property type="term" value="P:dihydrofolate metabolic process"/>
    <property type="evidence" value="ECO:0007669"/>
    <property type="project" value="TreeGrafter"/>
</dbReference>
<dbReference type="PRINTS" id="PR00070">
    <property type="entry name" value="DHFR"/>
</dbReference>
<dbReference type="UniPathway" id="UPA00077">
    <property type="reaction ID" value="UER00158"/>
</dbReference>
<feature type="domain" description="DHFR" evidence="7">
    <location>
        <begin position="1"/>
        <end position="152"/>
    </location>
</feature>
<evidence type="ECO:0000259" key="7">
    <source>
        <dbReference type="PROSITE" id="PS51330"/>
    </source>
</evidence>
<dbReference type="AlphaFoldDB" id="A0A6N8U7F0"/>
<dbReference type="PROSITE" id="PS51330">
    <property type="entry name" value="DHFR_2"/>
    <property type="match status" value="1"/>
</dbReference>
<dbReference type="GO" id="GO:0046654">
    <property type="term" value="P:tetrahydrofolate biosynthetic process"/>
    <property type="evidence" value="ECO:0007669"/>
    <property type="project" value="UniProtKB-UniPathway"/>
</dbReference>
<accession>A0A6N8U7F0</accession>
<dbReference type="InterPro" id="IPR001796">
    <property type="entry name" value="DHFR_dom"/>
</dbReference>
<name>A0A6N8U7F0_9FIRM</name>
<comment type="similarity">
    <text evidence="2">Belongs to the dihydrofolate reductase family.</text>
</comment>
<dbReference type="InterPro" id="IPR012259">
    <property type="entry name" value="DHFR"/>
</dbReference>
<dbReference type="GO" id="GO:0046655">
    <property type="term" value="P:folic acid metabolic process"/>
    <property type="evidence" value="ECO:0007669"/>
    <property type="project" value="TreeGrafter"/>
</dbReference>
<dbReference type="GO" id="GO:0005829">
    <property type="term" value="C:cytosol"/>
    <property type="evidence" value="ECO:0007669"/>
    <property type="project" value="TreeGrafter"/>
</dbReference>
<dbReference type="GO" id="GO:0004146">
    <property type="term" value="F:dihydrofolate reductase activity"/>
    <property type="evidence" value="ECO:0007669"/>
    <property type="project" value="UniProtKB-EC"/>
</dbReference>
<dbReference type="CDD" id="cd00209">
    <property type="entry name" value="DHFR"/>
    <property type="match status" value="1"/>
</dbReference>
<gene>
    <name evidence="8" type="ORF">GSF08_08210</name>
</gene>
<dbReference type="GO" id="GO:0006730">
    <property type="term" value="P:one-carbon metabolic process"/>
    <property type="evidence" value="ECO:0007669"/>
    <property type="project" value="UniProtKB-KW"/>
</dbReference>
<dbReference type="EMBL" id="WUUQ01000002">
    <property type="protein sequence ID" value="MXQ73922.1"/>
    <property type="molecule type" value="Genomic_DNA"/>
</dbReference>
<evidence type="ECO:0000256" key="4">
    <source>
        <dbReference type="ARBA" id="ARBA00022563"/>
    </source>
</evidence>
<evidence type="ECO:0000313" key="8">
    <source>
        <dbReference type="EMBL" id="MXQ73922.1"/>
    </source>
</evidence>
<keyword evidence="4" id="KW-0554">One-carbon metabolism</keyword>
<dbReference type="Gene3D" id="3.40.430.10">
    <property type="entry name" value="Dihydrofolate Reductase, subunit A"/>
    <property type="match status" value="1"/>
</dbReference>
<comment type="pathway">
    <text evidence="1">Cofactor biosynthesis; tetrahydrofolate biosynthesis; 5,6,7,8-tetrahydrofolate from 7,8-dihydrofolate: step 1/1.</text>
</comment>
<dbReference type="SUPFAM" id="SSF53597">
    <property type="entry name" value="Dihydrofolate reductase-like"/>
    <property type="match status" value="1"/>
</dbReference>
<keyword evidence="9" id="KW-1185">Reference proteome</keyword>
<comment type="caution">
    <text evidence="8">The sequence shown here is derived from an EMBL/GenBank/DDBJ whole genome shotgun (WGS) entry which is preliminary data.</text>
</comment>
<evidence type="ECO:0000313" key="9">
    <source>
        <dbReference type="Proteomes" id="UP000434036"/>
    </source>
</evidence>
<reference evidence="8 9" key="1">
    <citation type="submission" date="2019-12" db="EMBL/GenBank/DDBJ databases">
        <authorList>
            <person name="Yang R."/>
        </authorList>
    </citation>
    <scope>NUCLEOTIDE SEQUENCE [LARGE SCALE GENOMIC DNA]</scope>
    <source>
        <strain evidence="8 9">DONG20-135</strain>
    </source>
</reference>
<dbReference type="GO" id="GO:0050661">
    <property type="term" value="F:NADP binding"/>
    <property type="evidence" value="ECO:0007669"/>
    <property type="project" value="InterPro"/>
</dbReference>
<evidence type="ECO:0000256" key="1">
    <source>
        <dbReference type="ARBA" id="ARBA00004903"/>
    </source>
</evidence>
<dbReference type="PANTHER" id="PTHR48069:SF3">
    <property type="entry name" value="DIHYDROFOLATE REDUCTASE"/>
    <property type="match status" value="1"/>
</dbReference>
<evidence type="ECO:0000256" key="2">
    <source>
        <dbReference type="ARBA" id="ARBA00009539"/>
    </source>
</evidence>
<dbReference type="Proteomes" id="UP000434036">
    <property type="component" value="Unassembled WGS sequence"/>
</dbReference>
<dbReference type="EC" id="1.5.1.3" evidence="3"/>
<keyword evidence="6" id="KW-0560">Oxidoreductase</keyword>
<reference evidence="8 9" key="2">
    <citation type="submission" date="2020-01" db="EMBL/GenBank/DDBJ databases">
        <title>Clostridiaceae sp. nov. isolated from the gut of human by culturomics.</title>
        <authorList>
            <person name="Chang Y."/>
        </authorList>
    </citation>
    <scope>NUCLEOTIDE SEQUENCE [LARGE SCALE GENOMIC DNA]</scope>
    <source>
        <strain evidence="8 9">DONG20-135</strain>
    </source>
</reference>
<evidence type="ECO:0000256" key="6">
    <source>
        <dbReference type="ARBA" id="ARBA00023002"/>
    </source>
</evidence>